<gene>
    <name evidence="1" type="ORF">N3K66_004476</name>
</gene>
<dbReference type="Proteomes" id="UP001163324">
    <property type="component" value="Chromosome 4"/>
</dbReference>
<evidence type="ECO:0000313" key="1">
    <source>
        <dbReference type="EMBL" id="KAI9900214.1"/>
    </source>
</evidence>
<sequence>MGSELGLSPESGNTARLDGLGIFYIVLSAVWSILLLSGAAYLVAHRDSQVVRARGLLLPLGGVFFLHLYWVSVQLGYVLGPLYPGDAEYWIMGTYFPFGIALFHAGNSRFLYVAEGQRRFVDGRMMEGKEGKEGAVTAAPAAHPPANTGGVKGLLARFKKLDHTRKVFVLVGTGMVFQILVTILMYVLSRKWHSSWGIKGTEARGDDEAERKINMGRGWEWWHTVFWQFFWAWVVAPLVLWKSRGIRDTQGWRLQTVGCCIASLHATPMWLIALYVPGMEKVNEYFIPPQWIAVSIMVLEIFTIFIPVNEVRRSANLCKVSLDSIAQWESRNHGRKTVQHVTLGDKNGDLTPPASPRRTSFHSHSQESILTLGALEHVLERNPGPLLEFSALRDFSGENIAFLTSVGHWKANFPKILTGDLVRDRYNQALRIYAAYVGVHDAEFQVNLPSSILRRLEAAFEGPARVVFGAKETDPATPFAGLERTGSGGSGTSTSSPSSDDSSEKTVVAGAGGADDGVLGGKIQFWGEIPTEFNAKVFDEAEANVKYLVLTNTWPKFVRERRSSMDSLETA</sequence>
<keyword evidence="2" id="KW-1185">Reference proteome</keyword>
<organism evidence="1 2">
    <name type="scientific">Trichothecium roseum</name>
    <dbReference type="NCBI Taxonomy" id="47278"/>
    <lineage>
        <taxon>Eukaryota</taxon>
        <taxon>Fungi</taxon>
        <taxon>Dikarya</taxon>
        <taxon>Ascomycota</taxon>
        <taxon>Pezizomycotina</taxon>
        <taxon>Sordariomycetes</taxon>
        <taxon>Hypocreomycetidae</taxon>
        <taxon>Hypocreales</taxon>
        <taxon>Hypocreales incertae sedis</taxon>
        <taxon>Trichothecium</taxon>
    </lineage>
</organism>
<protein>
    <submittedName>
        <fullName evidence="1">Uncharacterized protein</fullName>
    </submittedName>
</protein>
<dbReference type="EMBL" id="CM047943">
    <property type="protein sequence ID" value="KAI9900214.1"/>
    <property type="molecule type" value="Genomic_DNA"/>
</dbReference>
<evidence type="ECO:0000313" key="2">
    <source>
        <dbReference type="Proteomes" id="UP001163324"/>
    </source>
</evidence>
<comment type="caution">
    <text evidence="1">The sequence shown here is derived from an EMBL/GenBank/DDBJ whole genome shotgun (WGS) entry which is preliminary data.</text>
</comment>
<proteinExistence type="predicted"/>
<reference evidence="1" key="1">
    <citation type="submission" date="2022-10" db="EMBL/GenBank/DDBJ databases">
        <title>Complete Genome of Trichothecium roseum strain YXFP-22015, a Plant Pathogen Isolated from Citrus.</title>
        <authorList>
            <person name="Wang Y."/>
            <person name="Zhu L."/>
        </authorList>
    </citation>
    <scope>NUCLEOTIDE SEQUENCE</scope>
    <source>
        <strain evidence="1">YXFP-22015</strain>
    </source>
</reference>
<name>A0ACC0V2U8_9HYPO</name>
<accession>A0ACC0V2U8</accession>